<evidence type="ECO:0000256" key="1">
    <source>
        <dbReference type="SAM" id="MobiDB-lite"/>
    </source>
</evidence>
<feature type="region of interest" description="Disordered" evidence="1">
    <location>
        <begin position="191"/>
        <end position="212"/>
    </location>
</feature>
<sequence>MVSERSQPRRRADQAAHEMEPALPGCHLSMREKNRGVVLWAPSFLPPFNDASFTIMSHSPYSRLIAQFCGLTLFEQPEPLLKGQAFQVEGIDFSLIHSEQINPARMTICCDLGELGQTQAPDLCQKLLKMNLSLHTTEKPIFALSPDTGHLVRLQAETVAELTPGSLLQKLKVLAHEARQWRIDPLLLSQERRAPPPSKGASSFASLMVRNR</sequence>
<dbReference type="SUPFAM" id="SSF69635">
    <property type="entry name" value="Type III secretory system chaperone-like"/>
    <property type="match status" value="1"/>
</dbReference>
<dbReference type="Pfam" id="PF05932">
    <property type="entry name" value="CesT"/>
    <property type="match status" value="1"/>
</dbReference>
<dbReference type="CDD" id="cd17020">
    <property type="entry name" value="T3SC_IA_ShcM-like"/>
    <property type="match status" value="1"/>
</dbReference>
<accession>A0ABU2ESY3</accession>
<dbReference type="Proteomes" id="UP001246576">
    <property type="component" value="Unassembled WGS sequence"/>
</dbReference>
<dbReference type="EMBL" id="JAVLSJ010000016">
    <property type="protein sequence ID" value="MDR9851281.1"/>
    <property type="molecule type" value="Genomic_DNA"/>
</dbReference>
<reference evidence="2" key="1">
    <citation type="submission" date="2023-09" db="EMBL/GenBank/DDBJ databases">
        <title>Description of first Herbaspirillum huttiense subsp. nephrolepsisexaltata and Herbaspirillum huttiense subsp. lycopersicon.</title>
        <authorList>
            <person name="Poudel M."/>
            <person name="Sharma A."/>
            <person name="Goss E."/>
            <person name="Tapia J.H."/>
            <person name="Harmon C.M."/>
            <person name="Jones J.B."/>
        </authorList>
    </citation>
    <scope>NUCLEOTIDE SEQUENCE</scope>
    <source>
        <strain evidence="2">SE1</strain>
    </source>
</reference>
<proteinExistence type="predicted"/>
<organism evidence="2 3">
    <name type="scientific">Herbaspirillum huttiense subsp. lycopersici</name>
    <dbReference type="NCBI Taxonomy" id="3074428"/>
    <lineage>
        <taxon>Bacteria</taxon>
        <taxon>Pseudomonadati</taxon>
        <taxon>Pseudomonadota</taxon>
        <taxon>Betaproteobacteria</taxon>
        <taxon>Burkholderiales</taxon>
        <taxon>Oxalobacteraceae</taxon>
        <taxon>Herbaspirillum</taxon>
    </lineage>
</organism>
<dbReference type="RefSeq" id="WP_209568834.1">
    <property type="nucleotide sequence ID" value="NZ_JAVLSJ010000016.1"/>
</dbReference>
<protein>
    <submittedName>
        <fullName evidence="2">CesT family type III secretion system chaperone</fullName>
    </submittedName>
</protein>
<evidence type="ECO:0000313" key="2">
    <source>
        <dbReference type="EMBL" id="MDR9851281.1"/>
    </source>
</evidence>
<dbReference type="InterPro" id="IPR010261">
    <property type="entry name" value="Tir_chaperone"/>
</dbReference>
<gene>
    <name evidence="2" type="ORF">RI048_23860</name>
</gene>
<dbReference type="Gene3D" id="3.30.1460.10">
    <property type="match status" value="1"/>
</dbReference>
<name>A0ABU2ESY3_9BURK</name>
<keyword evidence="3" id="KW-1185">Reference proteome</keyword>
<evidence type="ECO:0000313" key="3">
    <source>
        <dbReference type="Proteomes" id="UP001246576"/>
    </source>
</evidence>
<comment type="caution">
    <text evidence="2">The sequence shown here is derived from an EMBL/GenBank/DDBJ whole genome shotgun (WGS) entry which is preliminary data.</text>
</comment>